<reference evidence="7" key="1">
    <citation type="journal article" date="2019" name="Int. J. Syst. Evol. Microbiol.">
        <title>The Global Catalogue of Microorganisms (GCM) 10K type strain sequencing project: providing services to taxonomists for standard genome sequencing and annotation.</title>
        <authorList>
            <consortium name="The Broad Institute Genomics Platform"/>
            <consortium name="The Broad Institute Genome Sequencing Center for Infectious Disease"/>
            <person name="Wu L."/>
            <person name="Ma J."/>
        </authorList>
    </citation>
    <scope>NUCLEOTIDE SEQUENCE [LARGE SCALE GENOMIC DNA]</scope>
    <source>
        <strain evidence="7">NBRC 111368</strain>
    </source>
</reference>
<dbReference type="GO" id="GO:0016301">
    <property type="term" value="F:kinase activity"/>
    <property type="evidence" value="ECO:0007669"/>
    <property type="project" value="UniProtKB-KW"/>
</dbReference>
<dbReference type="Proteomes" id="UP001596403">
    <property type="component" value="Unassembled WGS sequence"/>
</dbReference>
<feature type="region of interest" description="Disordered" evidence="4">
    <location>
        <begin position="299"/>
        <end position="318"/>
    </location>
</feature>
<evidence type="ECO:0000259" key="5">
    <source>
        <dbReference type="Pfam" id="PF00294"/>
    </source>
</evidence>
<accession>A0ABW1Z2F8</accession>
<gene>
    <name evidence="6" type="ORF">ACFQAU_19595</name>
</gene>
<evidence type="ECO:0000256" key="4">
    <source>
        <dbReference type="SAM" id="MobiDB-lite"/>
    </source>
</evidence>
<evidence type="ECO:0000313" key="7">
    <source>
        <dbReference type="Proteomes" id="UP001596403"/>
    </source>
</evidence>
<protein>
    <submittedName>
        <fullName evidence="6">PfkB family carbohydrate kinase</fullName>
    </submittedName>
</protein>
<evidence type="ECO:0000256" key="3">
    <source>
        <dbReference type="ARBA" id="ARBA00022777"/>
    </source>
</evidence>
<proteinExistence type="inferred from homology"/>
<name>A0ABW1Z2F8_9RHOB</name>
<dbReference type="Gene3D" id="3.40.1190.20">
    <property type="match status" value="1"/>
</dbReference>
<dbReference type="RefSeq" id="WP_132445921.1">
    <property type="nucleotide sequence ID" value="NZ_JBHSWA010000003.1"/>
</dbReference>
<dbReference type="SUPFAM" id="SSF53613">
    <property type="entry name" value="Ribokinase-like"/>
    <property type="match status" value="1"/>
</dbReference>
<dbReference type="InterPro" id="IPR029056">
    <property type="entry name" value="Ribokinase-like"/>
</dbReference>
<evidence type="ECO:0000313" key="6">
    <source>
        <dbReference type="EMBL" id="MFC6643587.1"/>
    </source>
</evidence>
<sequence>MKTENATSPRLIAFGDNDVDCYEPAGLMYPGGNALNVAVFARRAGADAAYIGAMGNDPAGDHMRATLRAEGVDISRLRSVAGRSAHCMIRNSSIGEREFLSADLGVSIIAPEPEDLQMIANAHVVHTGRSSHVVPYLSAFANRSQLSFDFADQMTPDYIAQVAPYCYLANLSGGELSDADVISLQTQVRAQGATWCLITRGEKGAVLFGPDTEVSAQPIAANVIDTLGAGDSFIARTLVGLLRKEPPQSLMNAAAQTAAETCAQRGGFGHPAPIEIDGTHAMPISNVHAHAAKLAARAMQRNANKSAPAKQSIKRRTL</sequence>
<dbReference type="InterPro" id="IPR011611">
    <property type="entry name" value="PfkB_dom"/>
</dbReference>
<keyword evidence="7" id="KW-1185">Reference proteome</keyword>
<dbReference type="PANTHER" id="PTHR43085:SF41">
    <property type="entry name" value="FRUCTOSELYSINE 6-KINASE"/>
    <property type="match status" value="1"/>
</dbReference>
<comment type="similarity">
    <text evidence="1">Belongs to the carbohydrate kinase PfkB family.</text>
</comment>
<keyword evidence="3 6" id="KW-0418">Kinase</keyword>
<dbReference type="PANTHER" id="PTHR43085">
    <property type="entry name" value="HEXOKINASE FAMILY MEMBER"/>
    <property type="match status" value="1"/>
</dbReference>
<comment type="caution">
    <text evidence="6">The sequence shown here is derived from an EMBL/GenBank/DDBJ whole genome shotgun (WGS) entry which is preliminary data.</text>
</comment>
<dbReference type="EMBL" id="JBHSWA010000003">
    <property type="protein sequence ID" value="MFC6643587.1"/>
    <property type="molecule type" value="Genomic_DNA"/>
</dbReference>
<keyword evidence="2" id="KW-0808">Transferase</keyword>
<dbReference type="Pfam" id="PF00294">
    <property type="entry name" value="PfkB"/>
    <property type="match status" value="1"/>
</dbReference>
<dbReference type="InterPro" id="IPR050306">
    <property type="entry name" value="PfkB_Carbo_kinase"/>
</dbReference>
<organism evidence="6 7">
    <name type="scientific">Sulfitobacter profundi</name>
    <dbReference type="NCBI Taxonomy" id="2679961"/>
    <lineage>
        <taxon>Bacteria</taxon>
        <taxon>Pseudomonadati</taxon>
        <taxon>Pseudomonadota</taxon>
        <taxon>Alphaproteobacteria</taxon>
        <taxon>Rhodobacterales</taxon>
        <taxon>Roseobacteraceae</taxon>
        <taxon>Sulfitobacter</taxon>
    </lineage>
</organism>
<evidence type="ECO:0000256" key="2">
    <source>
        <dbReference type="ARBA" id="ARBA00022679"/>
    </source>
</evidence>
<evidence type="ECO:0000256" key="1">
    <source>
        <dbReference type="ARBA" id="ARBA00010688"/>
    </source>
</evidence>
<feature type="domain" description="Carbohydrate kinase PfkB" evidence="5">
    <location>
        <begin position="22"/>
        <end position="267"/>
    </location>
</feature>